<evidence type="ECO:0000256" key="4">
    <source>
        <dbReference type="ARBA" id="ARBA00022737"/>
    </source>
</evidence>
<evidence type="ECO:0000256" key="3">
    <source>
        <dbReference type="ARBA" id="ARBA00022441"/>
    </source>
</evidence>
<evidence type="ECO:0000256" key="7">
    <source>
        <dbReference type="ARBA" id="ARBA00043912"/>
    </source>
</evidence>
<comment type="function">
    <text evidence="7">Probable substrate-specific adapter of an E3 ubiquitin-protein ligase complex which mediates the ubiquitination and subsequent proteasomal degradation of target proteins. May have a role in synapse differentiation and growth.</text>
</comment>
<evidence type="ECO:0000259" key="8">
    <source>
        <dbReference type="PROSITE" id="PS50097"/>
    </source>
</evidence>
<dbReference type="GO" id="GO:0016567">
    <property type="term" value="P:protein ubiquitination"/>
    <property type="evidence" value="ECO:0007669"/>
    <property type="project" value="UniProtKB-UniPathway"/>
</dbReference>
<evidence type="ECO:0000256" key="1">
    <source>
        <dbReference type="ARBA" id="ARBA00004906"/>
    </source>
</evidence>
<evidence type="ECO:0000256" key="6">
    <source>
        <dbReference type="ARBA" id="ARBA00023203"/>
    </source>
</evidence>
<evidence type="ECO:0000313" key="10">
    <source>
        <dbReference type="Proteomes" id="UP000285301"/>
    </source>
</evidence>
<dbReference type="InterPro" id="IPR011705">
    <property type="entry name" value="BACK"/>
</dbReference>
<comment type="caution">
    <text evidence="9">The sequence shown here is derived from an EMBL/GenBank/DDBJ whole genome shotgun (WGS) entry which is preliminary data.</text>
</comment>
<dbReference type="SMART" id="SM00225">
    <property type="entry name" value="BTB"/>
    <property type="match status" value="1"/>
</dbReference>
<organism evidence="9 10">
    <name type="scientific">Dinothrombium tinctorium</name>
    <dbReference type="NCBI Taxonomy" id="1965070"/>
    <lineage>
        <taxon>Eukaryota</taxon>
        <taxon>Metazoa</taxon>
        <taxon>Ecdysozoa</taxon>
        <taxon>Arthropoda</taxon>
        <taxon>Chelicerata</taxon>
        <taxon>Arachnida</taxon>
        <taxon>Acari</taxon>
        <taxon>Acariformes</taxon>
        <taxon>Trombidiformes</taxon>
        <taxon>Prostigmata</taxon>
        <taxon>Anystina</taxon>
        <taxon>Parasitengona</taxon>
        <taxon>Trombidioidea</taxon>
        <taxon>Trombidiidae</taxon>
        <taxon>Dinothrombium</taxon>
    </lineage>
</organism>
<dbReference type="SMART" id="SM00875">
    <property type="entry name" value="BACK"/>
    <property type="match status" value="1"/>
</dbReference>
<dbReference type="PANTHER" id="PTHR24412">
    <property type="entry name" value="KELCH PROTEIN"/>
    <property type="match status" value="1"/>
</dbReference>
<keyword evidence="5" id="KW-0833">Ubl conjugation pathway</keyword>
<proteinExistence type="predicted"/>
<keyword evidence="3" id="KW-0880">Kelch repeat</keyword>
<accession>A0A443R7W6</accession>
<dbReference type="SUPFAM" id="SSF54695">
    <property type="entry name" value="POZ domain"/>
    <property type="match status" value="1"/>
</dbReference>
<dbReference type="STRING" id="1965070.A0A443R7W6"/>
<name>A0A443R7W6_9ACAR</name>
<evidence type="ECO:0000256" key="5">
    <source>
        <dbReference type="ARBA" id="ARBA00022786"/>
    </source>
</evidence>
<dbReference type="AlphaFoldDB" id="A0A443R7W6"/>
<dbReference type="Gene3D" id="2.120.10.80">
    <property type="entry name" value="Kelch-type beta propeller"/>
    <property type="match status" value="2"/>
</dbReference>
<dbReference type="SMART" id="SM00612">
    <property type="entry name" value="Kelch"/>
    <property type="match status" value="6"/>
</dbReference>
<feature type="domain" description="BTB" evidence="8">
    <location>
        <begin position="23"/>
        <end position="88"/>
    </location>
</feature>
<dbReference type="EMBL" id="NCKU01001748">
    <property type="protein sequence ID" value="RWS11357.1"/>
    <property type="molecule type" value="Genomic_DNA"/>
</dbReference>
<keyword evidence="4" id="KW-0677">Repeat</keyword>
<keyword evidence="10" id="KW-1185">Reference proteome</keyword>
<dbReference type="InterPro" id="IPR011333">
    <property type="entry name" value="SKP1/BTB/POZ_sf"/>
</dbReference>
<dbReference type="SUPFAM" id="SSF117281">
    <property type="entry name" value="Kelch motif"/>
    <property type="match status" value="1"/>
</dbReference>
<comment type="pathway">
    <text evidence="1">Protein modification; protein ubiquitination.</text>
</comment>
<dbReference type="Pfam" id="PF01344">
    <property type="entry name" value="Kelch_1"/>
    <property type="match status" value="2"/>
</dbReference>
<dbReference type="PIRSF" id="PIRSF037037">
    <property type="entry name" value="Kelch-like_protein_gigaxonin"/>
    <property type="match status" value="1"/>
</dbReference>
<dbReference type="PANTHER" id="PTHR24412:SF172">
    <property type="entry name" value="KELCH-LIKE PROTEIN 10"/>
    <property type="match status" value="1"/>
</dbReference>
<dbReference type="PROSITE" id="PS50097">
    <property type="entry name" value="BTB"/>
    <property type="match status" value="1"/>
</dbReference>
<sequence length="596" mass="68191">MKLPERPNWTNELLSLREKRAFCDGIIRCSNGETFAVDRCIIAAASSYFKALFLNVLDPNEQNHEVFLPDISSDIMKIIIKFAYTGEICGIDSTNFERFIRAIDRLAVSGALEICHQLLIDSLNIENCIWTLKLSGLYFAPRVIEKSMLFIVHNFATIWRNSNDFYNLTSDEFADILGDDRLNVRREETTYEALMAWISFDFPKRSRSFGKLLRLVRFGNAALTFIETTVMQNVLVQNDPRLRLYIDRVNRVLTDIHIDPVPSKFDVQLHPFLRPRIPKDIIFVYGGWSTASATNVIETYDCRVNKWYTAEGYEGSKPRAYHGMIYLKGLVYIIGGFDGRQHFNDVRAFDPKTKTWFDKGCMNTARCYVSVALLNDYIYAMGGFDGLIRTNTCEKYDHVANQWTFVAPMNHNRSDACATAFDGKIYIAGGFNGSEVLQSSEFYNPEADEWTLIANMVRPRSGVQIVTHGKYIYALGGNNGQMRQTSIERYDPQENVWEIISNMRTSRSNFACVVLENIIYVIGGFNGVTTISAVECYDPSTNLWQDMWNMNLHRSALSACCVPDLPNAKEYTWLRRELRHSFQSKSTSHLSNSLSS</sequence>
<dbReference type="Pfam" id="PF07707">
    <property type="entry name" value="BACK"/>
    <property type="match status" value="1"/>
</dbReference>
<dbReference type="Pfam" id="PF24681">
    <property type="entry name" value="Kelch_KLHDC2_KLHL20_DRC7"/>
    <property type="match status" value="1"/>
</dbReference>
<dbReference type="GO" id="GO:0003779">
    <property type="term" value="F:actin binding"/>
    <property type="evidence" value="ECO:0007669"/>
    <property type="project" value="UniProtKB-KW"/>
</dbReference>
<evidence type="ECO:0000256" key="2">
    <source>
        <dbReference type="ARBA" id="ARBA00013699"/>
    </source>
</evidence>
<dbReference type="OrthoDB" id="6411082at2759"/>
<dbReference type="UniPathway" id="UPA00143"/>
<dbReference type="InterPro" id="IPR015915">
    <property type="entry name" value="Kelch-typ_b-propeller"/>
</dbReference>
<reference evidence="9 10" key="1">
    <citation type="journal article" date="2018" name="Gigascience">
        <title>Genomes of trombidid mites reveal novel predicted allergens and laterally-transferred genes associated with secondary metabolism.</title>
        <authorList>
            <person name="Dong X."/>
            <person name="Chaisiri K."/>
            <person name="Xia D."/>
            <person name="Armstrong S.D."/>
            <person name="Fang Y."/>
            <person name="Donnelly M.J."/>
            <person name="Kadowaki T."/>
            <person name="McGarry J.W."/>
            <person name="Darby A.C."/>
            <person name="Makepeace B.L."/>
        </authorList>
    </citation>
    <scope>NUCLEOTIDE SEQUENCE [LARGE SCALE GENOMIC DNA]</scope>
    <source>
        <strain evidence="9">UoL-WK</strain>
    </source>
</reference>
<dbReference type="Pfam" id="PF00651">
    <property type="entry name" value="BTB"/>
    <property type="match status" value="1"/>
</dbReference>
<evidence type="ECO:0000313" key="9">
    <source>
        <dbReference type="EMBL" id="RWS11357.1"/>
    </source>
</evidence>
<dbReference type="Gene3D" id="1.25.40.420">
    <property type="match status" value="1"/>
</dbReference>
<dbReference type="Gene3D" id="3.30.710.10">
    <property type="entry name" value="Potassium Channel Kv1.1, Chain A"/>
    <property type="match status" value="1"/>
</dbReference>
<dbReference type="InterPro" id="IPR006652">
    <property type="entry name" value="Kelch_1"/>
</dbReference>
<keyword evidence="6" id="KW-0009">Actin-binding</keyword>
<dbReference type="InterPro" id="IPR017096">
    <property type="entry name" value="BTB-kelch_protein"/>
</dbReference>
<dbReference type="Proteomes" id="UP000285301">
    <property type="component" value="Unassembled WGS sequence"/>
</dbReference>
<gene>
    <name evidence="9" type="ORF">B4U79_12916</name>
</gene>
<protein>
    <recommendedName>
        <fullName evidence="2">Kelch-like protein diablo</fullName>
    </recommendedName>
</protein>
<dbReference type="InterPro" id="IPR000210">
    <property type="entry name" value="BTB/POZ_dom"/>
</dbReference>